<keyword evidence="3" id="KW-0804">Transcription</keyword>
<gene>
    <name evidence="5" type="ORF">FEE96_07260</name>
</gene>
<reference evidence="5 6" key="1">
    <citation type="submission" date="2019-05" db="EMBL/GenBank/DDBJ databases">
        <title>Draft genome sequence of Pelagicola sp. DSW4-44.</title>
        <authorList>
            <person name="Oh J."/>
        </authorList>
    </citation>
    <scope>NUCLEOTIDE SEQUENCE [LARGE SCALE GENOMIC DNA]</scope>
    <source>
        <strain evidence="5 6">DSW4-44</strain>
    </source>
</reference>
<protein>
    <submittedName>
        <fullName evidence="5">AraC family transcriptional regulator</fullName>
    </submittedName>
</protein>
<keyword evidence="1" id="KW-0805">Transcription regulation</keyword>
<dbReference type="RefSeq" id="WP_138162352.1">
    <property type="nucleotide sequence ID" value="NZ_VAUA01000003.1"/>
</dbReference>
<organism evidence="5 6">
    <name type="scientific">Parasedimentitalea maritima</name>
    <dbReference type="NCBI Taxonomy" id="2578117"/>
    <lineage>
        <taxon>Bacteria</taxon>
        <taxon>Pseudomonadati</taxon>
        <taxon>Pseudomonadota</taxon>
        <taxon>Alphaproteobacteria</taxon>
        <taxon>Rhodobacterales</taxon>
        <taxon>Paracoccaceae</taxon>
        <taxon>Parasedimentitalea</taxon>
    </lineage>
</organism>
<evidence type="ECO:0000259" key="4">
    <source>
        <dbReference type="PROSITE" id="PS01124"/>
    </source>
</evidence>
<proteinExistence type="predicted"/>
<keyword evidence="2" id="KW-0238">DNA-binding</keyword>
<dbReference type="Gene3D" id="1.10.10.60">
    <property type="entry name" value="Homeodomain-like"/>
    <property type="match status" value="1"/>
</dbReference>
<dbReference type="PANTHER" id="PTHR43280:SF2">
    <property type="entry name" value="HTH-TYPE TRANSCRIPTIONAL REGULATOR EXSA"/>
    <property type="match status" value="1"/>
</dbReference>
<dbReference type="Proteomes" id="UP000305041">
    <property type="component" value="Unassembled WGS sequence"/>
</dbReference>
<comment type="caution">
    <text evidence="5">The sequence shown here is derived from an EMBL/GenBank/DDBJ whole genome shotgun (WGS) entry which is preliminary data.</text>
</comment>
<dbReference type="InterPro" id="IPR009057">
    <property type="entry name" value="Homeodomain-like_sf"/>
</dbReference>
<dbReference type="SUPFAM" id="SSF46689">
    <property type="entry name" value="Homeodomain-like"/>
    <property type="match status" value="1"/>
</dbReference>
<dbReference type="Pfam" id="PF12833">
    <property type="entry name" value="HTH_18"/>
    <property type="match status" value="1"/>
</dbReference>
<feature type="domain" description="HTH araC/xylS-type" evidence="4">
    <location>
        <begin position="1"/>
        <end position="43"/>
    </location>
</feature>
<sequence>MACQLQYTPIADIAAQIGYFEPANFTRFFKSQFGMTPNQFRKTKRQENYDK</sequence>
<evidence type="ECO:0000313" key="5">
    <source>
        <dbReference type="EMBL" id="TLP67137.1"/>
    </source>
</evidence>
<evidence type="ECO:0000256" key="2">
    <source>
        <dbReference type="ARBA" id="ARBA00023125"/>
    </source>
</evidence>
<evidence type="ECO:0000256" key="3">
    <source>
        <dbReference type="ARBA" id="ARBA00023163"/>
    </source>
</evidence>
<keyword evidence="6" id="KW-1185">Reference proteome</keyword>
<dbReference type="InterPro" id="IPR020449">
    <property type="entry name" value="Tscrpt_reg_AraC-type_HTH"/>
</dbReference>
<dbReference type="PRINTS" id="PR00032">
    <property type="entry name" value="HTHARAC"/>
</dbReference>
<name>A0ABY2UWY9_9RHOB</name>
<dbReference type="PROSITE" id="PS01124">
    <property type="entry name" value="HTH_ARAC_FAMILY_2"/>
    <property type="match status" value="1"/>
</dbReference>
<dbReference type="PANTHER" id="PTHR43280">
    <property type="entry name" value="ARAC-FAMILY TRANSCRIPTIONAL REGULATOR"/>
    <property type="match status" value="1"/>
</dbReference>
<dbReference type="InterPro" id="IPR018060">
    <property type="entry name" value="HTH_AraC"/>
</dbReference>
<evidence type="ECO:0000313" key="6">
    <source>
        <dbReference type="Proteomes" id="UP000305041"/>
    </source>
</evidence>
<dbReference type="EMBL" id="VAUA01000003">
    <property type="protein sequence ID" value="TLP67137.1"/>
    <property type="molecule type" value="Genomic_DNA"/>
</dbReference>
<accession>A0ABY2UWY9</accession>
<evidence type="ECO:0000256" key="1">
    <source>
        <dbReference type="ARBA" id="ARBA00023015"/>
    </source>
</evidence>